<feature type="domain" description="ChsH2 C-terminal OB-fold" evidence="1">
    <location>
        <begin position="17"/>
        <end position="82"/>
    </location>
</feature>
<dbReference type="InterPro" id="IPR052513">
    <property type="entry name" value="Thioester_dehydratase-like"/>
</dbReference>
<dbReference type="AlphaFoldDB" id="A0A163XNL3"/>
<gene>
    <name evidence="2" type="ORF">A4A58_15340</name>
</gene>
<dbReference type="InterPro" id="IPR012340">
    <property type="entry name" value="NA-bd_OB-fold"/>
</dbReference>
<dbReference type="STRING" id="943830.A4A58_15340"/>
<evidence type="ECO:0000259" key="1">
    <source>
        <dbReference type="Pfam" id="PF01796"/>
    </source>
</evidence>
<dbReference type="PANTHER" id="PTHR34075:SF5">
    <property type="entry name" value="BLR3430 PROTEIN"/>
    <property type="match status" value="1"/>
</dbReference>
<dbReference type="PANTHER" id="PTHR34075">
    <property type="entry name" value="BLR3430 PROTEIN"/>
    <property type="match status" value="1"/>
</dbReference>
<dbReference type="EMBL" id="LVYV01000053">
    <property type="protein sequence ID" value="KZD21149.1"/>
    <property type="molecule type" value="Genomic_DNA"/>
</dbReference>
<sequence length="109" mass="11849">MYPKRFCPFCLSEDLGWRDSAGTGEIYSITVQRAGAPTGFSEHLPYVLIIVRLDEGVQLMSRLIGPDAETARCGDRVKVDFQDVAGADVTLPVFRLDGAKTPANGSRST</sequence>
<dbReference type="SUPFAM" id="SSF50249">
    <property type="entry name" value="Nucleic acid-binding proteins"/>
    <property type="match status" value="1"/>
</dbReference>
<accession>A0A163XNL3</accession>
<dbReference type="Pfam" id="PF01796">
    <property type="entry name" value="OB_ChsH2_C"/>
    <property type="match status" value="1"/>
</dbReference>
<comment type="caution">
    <text evidence="2">The sequence shown here is derived from an EMBL/GenBank/DDBJ whole genome shotgun (WGS) entry which is preliminary data.</text>
</comment>
<reference evidence="2 3" key="1">
    <citation type="submission" date="2016-03" db="EMBL/GenBank/DDBJ databases">
        <title>Microsymbionts genomes from the relict species Vavilovia formosa (Stev.) Fed.</title>
        <authorList>
            <person name="Kopat V."/>
            <person name="Chirak E."/>
            <person name="Kimeklis A."/>
            <person name="Andronov E."/>
        </authorList>
    </citation>
    <scope>NUCLEOTIDE SEQUENCE [LARGE SCALE GENOMIC DNA]</scope>
    <source>
        <strain evidence="2 3">Vaf07</strain>
    </source>
</reference>
<dbReference type="InterPro" id="IPR002878">
    <property type="entry name" value="ChsH2_C"/>
</dbReference>
<keyword evidence="3" id="KW-1185">Reference proteome</keyword>
<name>A0A163XNL3_9BRAD</name>
<evidence type="ECO:0000313" key="2">
    <source>
        <dbReference type="EMBL" id="KZD21149.1"/>
    </source>
</evidence>
<protein>
    <recommendedName>
        <fullName evidence="1">ChsH2 C-terminal OB-fold domain-containing protein</fullName>
    </recommendedName>
</protein>
<organism evidence="2 3">
    <name type="scientific">Tardiphaga robiniae</name>
    <dbReference type="NCBI Taxonomy" id="943830"/>
    <lineage>
        <taxon>Bacteria</taxon>
        <taxon>Pseudomonadati</taxon>
        <taxon>Pseudomonadota</taxon>
        <taxon>Alphaproteobacteria</taxon>
        <taxon>Hyphomicrobiales</taxon>
        <taxon>Nitrobacteraceae</taxon>
        <taxon>Tardiphaga</taxon>
    </lineage>
</organism>
<proteinExistence type="predicted"/>
<evidence type="ECO:0000313" key="3">
    <source>
        <dbReference type="Proteomes" id="UP000076574"/>
    </source>
</evidence>
<dbReference type="Proteomes" id="UP000076574">
    <property type="component" value="Unassembled WGS sequence"/>
</dbReference>